<evidence type="ECO:0000313" key="9">
    <source>
        <dbReference type="EMBL" id="SFD48230.1"/>
    </source>
</evidence>
<proteinExistence type="predicted"/>
<keyword evidence="3" id="KW-0378">Hydrolase</keyword>
<keyword evidence="10" id="KW-1185">Reference proteome</keyword>
<evidence type="ECO:0000256" key="6">
    <source>
        <dbReference type="ARBA" id="ARBA00026073"/>
    </source>
</evidence>
<evidence type="ECO:0000256" key="7">
    <source>
        <dbReference type="ARBA" id="ARBA00049244"/>
    </source>
</evidence>
<comment type="subunit">
    <text evidence="6">DNA polymerase III contains a core (composed of alpha, epsilon and theta chains) that associates with a tau subunit. This core dimerizes to form the POLIII' complex. PolIII' associates with the gamma complex (composed of gamma, delta, delta', psi and chi chains) and with the beta chain to form the complete DNA polymerase III complex.</text>
</comment>
<evidence type="ECO:0000259" key="8">
    <source>
        <dbReference type="SMART" id="SM00479"/>
    </source>
</evidence>
<dbReference type="EC" id="2.7.7.7" evidence="1"/>
<evidence type="ECO:0000313" key="10">
    <source>
        <dbReference type="Proteomes" id="UP000198639"/>
    </source>
</evidence>
<dbReference type="OrthoDB" id="9803913at2"/>
<dbReference type="STRING" id="1164594.SAMN05216204_12631"/>
<dbReference type="PANTHER" id="PTHR30231:SF4">
    <property type="entry name" value="PROTEIN NEN2"/>
    <property type="match status" value="1"/>
</dbReference>
<dbReference type="InterPro" id="IPR013520">
    <property type="entry name" value="Ribonucl_H"/>
</dbReference>
<dbReference type="Proteomes" id="UP000198639">
    <property type="component" value="Unassembled WGS sequence"/>
</dbReference>
<dbReference type="InterPro" id="IPR012337">
    <property type="entry name" value="RNaseH-like_sf"/>
</dbReference>
<dbReference type="Gene3D" id="3.30.420.10">
    <property type="entry name" value="Ribonuclease H-like superfamily/Ribonuclease H"/>
    <property type="match status" value="1"/>
</dbReference>
<dbReference type="PANTHER" id="PTHR30231">
    <property type="entry name" value="DNA POLYMERASE III SUBUNIT EPSILON"/>
    <property type="match status" value="1"/>
</dbReference>
<dbReference type="EMBL" id="FOLD01000026">
    <property type="protein sequence ID" value="SFD48230.1"/>
    <property type="molecule type" value="Genomic_DNA"/>
</dbReference>
<dbReference type="FunFam" id="3.30.420.10:FF:000045">
    <property type="entry name" value="3'-5' exonuclease DinG"/>
    <property type="match status" value="1"/>
</dbReference>
<comment type="function">
    <text evidence="5">DNA polymerase III is a complex, multichain enzyme responsible for most of the replicative synthesis in bacteria. The epsilon subunit contain the editing function and is a proofreading 3'-5' exonuclease.</text>
</comment>
<dbReference type="SMART" id="SM00479">
    <property type="entry name" value="EXOIII"/>
    <property type="match status" value="1"/>
</dbReference>
<feature type="domain" description="Exonuclease" evidence="8">
    <location>
        <begin position="17"/>
        <end position="185"/>
    </location>
</feature>
<dbReference type="GO" id="GO:0003677">
    <property type="term" value="F:DNA binding"/>
    <property type="evidence" value="ECO:0007669"/>
    <property type="project" value="InterPro"/>
</dbReference>
<dbReference type="GO" id="GO:0003887">
    <property type="term" value="F:DNA-directed DNA polymerase activity"/>
    <property type="evidence" value="ECO:0007669"/>
    <property type="project" value="UniProtKB-EC"/>
</dbReference>
<evidence type="ECO:0000256" key="5">
    <source>
        <dbReference type="ARBA" id="ARBA00025483"/>
    </source>
</evidence>
<accession>A0A1I1SYX3</accession>
<dbReference type="AlphaFoldDB" id="A0A1I1SYX3"/>
<comment type="catalytic activity">
    <reaction evidence="7">
        <text>DNA(n) + a 2'-deoxyribonucleoside 5'-triphosphate = DNA(n+1) + diphosphate</text>
        <dbReference type="Rhea" id="RHEA:22508"/>
        <dbReference type="Rhea" id="RHEA-COMP:17339"/>
        <dbReference type="Rhea" id="RHEA-COMP:17340"/>
        <dbReference type="ChEBI" id="CHEBI:33019"/>
        <dbReference type="ChEBI" id="CHEBI:61560"/>
        <dbReference type="ChEBI" id="CHEBI:173112"/>
        <dbReference type="EC" id="2.7.7.7"/>
    </reaction>
</comment>
<reference evidence="10" key="1">
    <citation type="submission" date="2016-10" db="EMBL/GenBank/DDBJ databases">
        <authorList>
            <person name="Varghese N."/>
            <person name="Submissions S."/>
        </authorList>
    </citation>
    <scope>NUCLEOTIDE SEQUENCE [LARGE SCALE GENOMIC DNA]</scope>
    <source>
        <strain evidence="10">CGMCC 1.12041</strain>
    </source>
</reference>
<dbReference type="GO" id="GO:0006260">
    <property type="term" value="P:DNA replication"/>
    <property type="evidence" value="ECO:0007669"/>
    <property type="project" value="InterPro"/>
</dbReference>
<keyword evidence="2" id="KW-0540">Nuclease</keyword>
<dbReference type="GO" id="GO:0008408">
    <property type="term" value="F:3'-5' exonuclease activity"/>
    <property type="evidence" value="ECO:0007669"/>
    <property type="project" value="TreeGrafter"/>
</dbReference>
<organism evidence="9 10">
    <name type="scientific">Massilia yuzhufengensis</name>
    <dbReference type="NCBI Taxonomy" id="1164594"/>
    <lineage>
        <taxon>Bacteria</taxon>
        <taxon>Pseudomonadati</taxon>
        <taxon>Pseudomonadota</taxon>
        <taxon>Betaproteobacteria</taxon>
        <taxon>Burkholderiales</taxon>
        <taxon>Oxalobacteraceae</taxon>
        <taxon>Telluria group</taxon>
        <taxon>Massilia</taxon>
    </lineage>
</organism>
<evidence type="ECO:0000256" key="3">
    <source>
        <dbReference type="ARBA" id="ARBA00022801"/>
    </source>
</evidence>
<dbReference type="InterPro" id="IPR036397">
    <property type="entry name" value="RNaseH_sf"/>
</dbReference>
<dbReference type="CDD" id="cd06127">
    <property type="entry name" value="DEDDh"/>
    <property type="match status" value="1"/>
</dbReference>
<gene>
    <name evidence="9" type="ORF">SAMN05216204_12631</name>
</gene>
<protein>
    <recommendedName>
        <fullName evidence="1">DNA-directed DNA polymerase</fullName>
        <ecNumber evidence="1">2.7.7.7</ecNumber>
    </recommendedName>
</protein>
<dbReference type="NCBIfam" id="TIGR00573">
    <property type="entry name" value="dnaq"/>
    <property type="match status" value="1"/>
</dbReference>
<name>A0A1I1SYX3_9BURK</name>
<evidence type="ECO:0000256" key="2">
    <source>
        <dbReference type="ARBA" id="ARBA00022722"/>
    </source>
</evidence>
<evidence type="ECO:0000256" key="1">
    <source>
        <dbReference type="ARBA" id="ARBA00012417"/>
    </source>
</evidence>
<dbReference type="SUPFAM" id="SSF53098">
    <property type="entry name" value="Ribonuclease H-like"/>
    <property type="match status" value="1"/>
</dbReference>
<sequence>MMPTAMQNPHYPTSGDPIVFFDVETSGLCARKDSIIELAAVKFIPGADTHPHIQHLIATERPLSPFITKLTGINDDMLMTQGRPMQDVLDEFIDFIEDHPLVAFNINADARFLNAVVERHGRPPLRNIGHCALARARLAWPELGSHKLVKLAKHLELEVGTAHRALDHTRLALEVYFRALQVEGVREPARAADRSIAAGAPSIIPVITGPRQFRIEVLGTRRYQDIFEAVCGPRTGKGAALDIPVQLRIETGSNAVKVMLQEEVVGNLAPRVAIDFRRALVERDLAGFRHFECAATIRGGRISKVPAEGDYVMWLDLPQDDDEGPR</sequence>
<keyword evidence="4 9" id="KW-0269">Exonuclease</keyword>
<evidence type="ECO:0000256" key="4">
    <source>
        <dbReference type="ARBA" id="ARBA00022839"/>
    </source>
</evidence>
<dbReference type="Pfam" id="PF00929">
    <property type="entry name" value="RNase_T"/>
    <property type="match status" value="1"/>
</dbReference>
<dbReference type="InterPro" id="IPR006054">
    <property type="entry name" value="DnaQ"/>
</dbReference>